<feature type="compositionally biased region" description="Basic and acidic residues" evidence="1">
    <location>
        <begin position="344"/>
        <end position="356"/>
    </location>
</feature>
<dbReference type="EMBL" id="CCKQ01013303">
    <property type="protein sequence ID" value="CDW84953.1"/>
    <property type="molecule type" value="Genomic_DNA"/>
</dbReference>
<protein>
    <submittedName>
        <fullName evidence="2">Uncharacterized protein</fullName>
    </submittedName>
</protein>
<sequence length="1258" mass="144474">MIYDVNGGMIGYNGIVISNNNQNQLLNSLGKGGQSSLSKLNSFGQNLVSLNQMGNQSSRNFIQEKTSSILNTARNGLINNLANHTSNQSLTGLNQFQYQVQLILEKLNEFIDVKVRLKDPLNENGAHLAPSSRVQTERTWHNKQINGQSTKQLLNCQSSGRLDQGFMQNSSRSNLNMISARGLQLNGLKSIQQQQTNRRNENGLEILCETCLTNEYSMYSIQEEQNNNKENQSIGINQSKIKQYLGGRDINELTLVEKDEILTKYHMKDLEKQELKDAQHVKWQDILNFQKPKKEPRQLQPILYREKSESIKGSENDNNLERSQNLQNLLNDLSKIDVKTEKDYENTYGNKEKMREQQYSQNKKRCSHKDDSQKSFANSVSLADGILSHKSSINFTDNQHPRKQQVKVPTLNLDKIKNQQKEFFTKNIQNDEQNQKSTIESRKVMILNEESIFTEINTSLMQLRDEIKETYPQKAASDFINVSNNEADVSLIKKDDSQLNQANDQTLNLNDSLENEYQQQQPKLNQRELRVQLGLVSFGESLILSPIEKQQETGQKNKFFSTDQTKQIQKHQLQIQSQFNYDQQQYPVVYPVFSNQSENPFYSEQLKPSKLSYNCVSSSDQASSSQGFFNNQIINQEINQLLSNTSNNNKSRQQKLEKDSSTQKLISNIDDLFSPGVKNEPLNQIDRKQNDSKSNDKKKIIIKKADISSFTKSNSGSRTKQVQINQVSNFQDSQDNTASFNNFTLGLQNVNKKLKQQEQLTQQIQFGRRLQQSQNQQQIIAQQIRNQLDNSNEEINTNENSIQKQTPSPVVIRHNNRKIQSNGVRLANPRQSMNCKNKPVIAKQMNTIFSNNVNNTSSNTISSNQRNQHQGIQSVSYMSEDQKKNYNLKYNNIGGQSQFNSQQQQPQISNFQQINDLPSELQQLTEYISIQNQQSQRQLPKTTKNQSMVKLNSINNTLKLETMTFSEERLPDLSQIKQDSNRHIIRDSFQNSVGNQQIDTIGDQRIQIASRQLRQLSQQSKNNVMDTSKIDADTSLKMVQQPIIVRRPMVKLSKFNFNKTRNDSQNTTNNLVQAQNISTPMNVTDNSIKQNVNQRYLIRRISKIIHQDDAQKKFNQMNMIQNQTQQNYEQSNIGTNMSYQNSKANLTILTSKAQNHNNFTNLNISNQQPLTPLQYQPTTPANAPSSSGSFLINNLNQTVNTTIINNARLKIFRKRSKASFQNSVKALNDQQHQDSSRGSHKDSFRQQNFQIQNFNMML</sequence>
<feature type="region of interest" description="Disordered" evidence="1">
    <location>
        <begin position="344"/>
        <end position="372"/>
    </location>
</feature>
<dbReference type="InParanoid" id="A0A078AVZ6"/>
<name>A0A078AVZ6_STYLE</name>
<proteinExistence type="predicted"/>
<feature type="region of interest" description="Disordered" evidence="1">
    <location>
        <begin position="676"/>
        <end position="699"/>
    </location>
</feature>
<reference evidence="2 3" key="1">
    <citation type="submission" date="2014-06" db="EMBL/GenBank/DDBJ databases">
        <authorList>
            <person name="Swart Estienne"/>
        </authorList>
    </citation>
    <scope>NUCLEOTIDE SEQUENCE [LARGE SCALE GENOMIC DNA]</scope>
    <source>
        <strain evidence="2 3">130c</strain>
    </source>
</reference>
<dbReference type="AlphaFoldDB" id="A0A078AVZ6"/>
<feature type="compositionally biased region" description="Basic and acidic residues" evidence="1">
    <location>
        <begin position="685"/>
        <end position="699"/>
    </location>
</feature>
<feature type="region of interest" description="Disordered" evidence="1">
    <location>
        <begin position="1222"/>
        <end position="1246"/>
    </location>
</feature>
<dbReference type="OMA" id="QKEEFNP"/>
<dbReference type="Proteomes" id="UP000039865">
    <property type="component" value="Unassembled WGS sequence"/>
</dbReference>
<accession>A0A078AVZ6</accession>
<evidence type="ECO:0000313" key="2">
    <source>
        <dbReference type="EMBL" id="CDW84953.1"/>
    </source>
</evidence>
<organism evidence="2 3">
    <name type="scientific">Stylonychia lemnae</name>
    <name type="common">Ciliate</name>
    <dbReference type="NCBI Taxonomy" id="5949"/>
    <lineage>
        <taxon>Eukaryota</taxon>
        <taxon>Sar</taxon>
        <taxon>Alveolata</taxon>
        <taxon>Ciliophora</taxon>
        <taxon>Intramacronucleata</taxon>
        <taxon>Spirotrichea</taxon>
        <taxon>Stichotrichia</taxon>
        <taxon>Sporadotrichida</taxon>
        <taxon>Oxytrichidae</taxon>
        <taxon>Stylonychinae</taxon>
        <taxon>Stylonychia</taxon>
    </lineage>
</organism>
<gene>
    <name evidence="2" type="primary">Contig7879.g8409</name>
    <name evidence="2" type="ORF">STYLEM_14022</name>
</gene>
<evidence type="ECO:0000313" key="3">
    <source>
        <dbReference type="Proteomes" id="UP000039865"/>
    </source>
</evidence>
<keyword evidence="3" id="KW-1185">Reference proteome</keyword>
<evidence type="ECO:0000256" key="1">
    <source>
        <dbReference type="SAM" id="MobiDB-lite"/>
    </source>
</evidence>
<feature type="compositionally biased region" description="Basic and acidic residues" evidence="1">
    <location>
        <begin position="1231"/>
        <end position="1244"/>
    </location>
</feature>